<feature type="compositionally biased region" description="Low complexity" evidence="1">
    <location>
        <begin position="129"/>
        <end position="145"/>
    </location>
</feature>
<feature type="compositionally biased region" description="Polar residues" evidence="1">
    <location>
        <begin position="92"/>
        <end position="103"/>
    </location>
</feature>
<dbReference type="OrthoDB" id="268012at2759"/>
<feature type="region of interest" description="Disordered" evidence="1">
    <location>
        <begin position="191"/>
        <end position="232"/>
    </location>
</feature>
<protein>
    <submittedName>
        <fullName evidence="3">Uncharacterized protein</fullName>
    </submittedName>
</protein>
<feature type="transmembrane region" description="Helical" evidence="2">
    <location>
        <begin position="150"/>
        <end position="173"/>
    </location>
</feature>
<feature type="compositionally biased region" description="Low complexity" evidence="1">
    <location>
        <begin position="104"/>
        <end position="122"/>
    </location>
</feature>
<feature type="compositionally biased region" description="Basic and acidic residues" evidence="1">
    <location>
        <begin position="518"/>
        <end position="535"/>
    </location>
</feature>
<feature type="region of interest" description="Disordered" evidence="1">
    <location>
        <begin position="518"/>
        <end position="565"/>
    </location>
</feature>
<feature type="compositionally biased region" description="Low complexity" evidence="1">
    <location>
        <begin position="455"/>
        <end position="465"/>
    </location>
</feature>
<organism evidence="3 4">
    <name type="scientific">Leishmania tarentolae</name>
    <name type="common">Sauroleishmania tarentolae</name>
    <dbReference type="NCBI Taxonomy" id="5689"/>
    <lineage>
        <taxon>Eukaryota</taxon>
        <taxon>Discoba</taxon>
        <taxon>Euglenozoa</taxon>
        <taxon>Kinetoplastea</taxon>
        <taxon>Metakinetoplastina</taxon>
        <taxon>Trypanosomatida</taxon>
        <taxon>Trypanosomatidae</taxon>
        <taxon>Leishmaniinae</taxon>
        <taxon>Leishmania</taxon>
        <taxon>lizard Leishmania</taxon>
    </lineage>
</organism>
<feature type="transmembrane region" description="Helical" evidence="2">
    <location>
        <begin position="20"/>
        <end position="39"/>
    </location>
</feature>
<dbReference type="EMBL" id="BLBS01000047">
    <property type="protein sequence ID" value="GET91271.1"/>
    <property type="molecule type" value="Genomic_DNA"/>
</dbReference>
<keyword evidence="2" id="KW-1133">Transmembrane helix</keyword>
<comment type="caution">
    <text evidence="3">The sequence shown here is derived from an EMBL/GenBank/DDBJ whole genome shotgun (WGS) entry which is preliminary data.</text>
</comment>
<accession>A0A640KPT1</accession>
<dbReference type="VEuPathDB" id="TriTrypDB:LtaPh_3131000"/>
<reference evidence="3" key="1">
    <citation type="submission" date="2019-11" db="EMBL/GenBank/DDBJ databases">
        <title>Leishmania tarentolae CDS.</title>
        <authorList>
            <person name="Goto Y."/>
            <person name="Yamagishi J."/>
        </authorList>
    </citation>
    <scope>NUCLEOTIDE SEQUENCE [LARGE SCALE GENOMIC DNA]</scope>
    <source>
        <strain evidence="3">Parrot Tar II</strain>
    </source>
</reference>
<keyword evidence="2" id="KW-0812">Transmembrane</keyword>
<dbReference type="AlphaFoldDB" id="A0A640KPT1"/>
<evidence type="ECO:0000313" key="3">
    <source>
        <dbReference type="EMBL" id="GET91271.1"/>
    </source>
</evidence>
<name>A0A640KPT1_LEITA</name>
<sequence length="565" mass="58838">MTDLCTSTGFTPVPMPFVRYAPFTVVLLLLIVCSVAGQARTVATVLESSVEEGSAALRGNSRLQSEHAIGRGATRALSYVEKQVTREAFDNAVSSSRSESALPTASRTTSTTTDTTATMTADNSVAENSSTTKTTAASSSSPSTDFSGGVLAIAIVGGIFLGIIVGASAVYLLCVHSCSLLYCSGSSVDGQEKAQNSAGTQNIKSDDNGNANPLACPSVTSPKRGLPPVAGGPAHVNNFDNIPYAENGIVPWTGRPPVLRGPQPACVIPTITKKGKTIPREKRVLPGLGLSETPIIPISLPSPPAPPPKKGVTATFTRAKEFFRVKVLGGRKRTAEEEAAEGAAEDKPVIQWFYNLVYFTAVDKSPEISSLDQSRTERGGNDDGRETRSAEVAVPPVDAPSADCGEAAVKLPLPATTAAGMLEPPAPAGMLEPPAPAGVLEPPAPAGVLEPPAPAATSDAPSTATECANSKCSLPEGACGTQGYPSTQLEMARNSAEMMCDSLSSVDDALQFIFSRDSVRSEMMRSPAPDERVDSRAITGNGIPERNSHSSQQEMPPKMQPCQQQ</sequence>
<keyword evidence="4" id="KW-1185">Reference proteome</keyword>
<feature type="compositionally biased region" description="Polar residues" evidence="1">
    <location>
        <begin position="191"/>
        <end position="211"/>
    </location>
</feature>
<feature type="compositionally biased region" description="Basic and acidic residues" evidence="1">
    <location>
        <begin position="374"/>
        <end position="389"/>
    </location>
</feature>
<feature type="region of interest" description="Disordered" evidence="1">
    <location>
        <begin position="426"/>
        <end position="483"/>
    </location>
</feature>
<keyword evidence="2" id="KW-0472">Membrane</keyword>
<gene>
    <name evidence="3" type="ORF">LtaPh_3131000</name>
</gene>
<proteinExistence type="predicted"/>
<feature type="region of interest" description="Disordered" evidence="1">
    <location>
        <begin position="369"/>
        <end position="401"/>
    </location>
</feature>
<evidence type="ECO:0000256" key="1">
    <source>
        <dbReference type="SAM" id="MobiDB-lite"/>
    </source>
</evidence>
<feature type="region of interest" description="Disordered" evidence="1">
    <location>
        <begin position="90"/>
        <end position="145"/>
    </location>
</feature>
<evidence type="ECO:0000313" key="4">
    <source>
        <dbReference type="Proteomes" id="UP000419144"/>
    </source>
</evidence>
<dbReference type="Proteomes" id="UP000419144">
    <property type="component" value="Unassembled WGS sequence"/>
</dbReference>
<evidence type="ECO:0000256" key="2">
    <source>
        <dbReference type="SAM" id="Phobius"/>
    </source>
</evidence>